<feature type="region of interest" description="Disordered" evidence="1">
    <location>
        <begin position="60"/>
        <end position="174"/>
    </location>
</feature>
<evidence type="ECO:0000256" key="1">
    <source>
        <dbReference type="SAM" id="MobiDB-lite"/>
    </source>
</evidence>
<comment type="caution">
    <text evidence="2">The sequence shown here is derived from an EMBL/GenBank/DDBJ whole genome shotgun (WGS) entry which is preliminary data.</text>
</comment>
<protein>
    <submittedName>
        <fullName evidence="2">Uncharacterized protein</fullName>
    </submittedName>
</protein>
<name>A0A2S9YFP1_9BACT</name>
<proteinExistence type="predicted"/>
<feature type="compositionally biased region" description="Basic residues" evidence="1">
    <location>
        <begin position="158"/>
        <end position="174"/>
    </location>
</feature>
<dbReference type="EMBL" id="PVNL01000106">
    <property type="protein sequence ID" value="PRQ03915.1"/>
    <property type="molecule type" value="Genomic_DNA"/>
</dbReference>
<dbReference type="RefSeq" id="WP_106092098.1">
    <property type="nucleotide sequence ID" value="NZ_PVNL01000106.1"/>
</dbReference>
<feature type="compositionally biased region" description="Pro residues" evidence="1">
    <location>
        <begin position="104"/>
        <end position="118"/>
    </location>
</feature>
<sequence length="174" mass="18159">MTSTNLTPDTMNARTTLTRGLASVAVSLALAGCSRDFPSEWNSTSPASGDATAMPHAHVTHALDGDPPLPGEASEGWIGLEQAVETDPHAYHHGHGHAEQPASEPAPEPEPEPAPAAEPEPSEGVTAPTKPTPKSASKPKPKPAPKPEPTPAADDHAHHQHHQPAKHEGHHHGH</sequence>
<evidence type="ECO:0000313" key="2">
    <source>
        <dbReference type="EMBL" id="PRQ03915.1"/>
    </source>
</evidence>
<dbReference type="Proteomes" id="UP000238823">
    <property type="component" value="Unassembled WGS sequence"/>
</dbReference>
<organism evidence="2 3">
    <name type="scientific">Enhygromyxa salina</name>
    <dbReference type="NCBI Taxonomy" id="215803"/>
    <lineage>
        <taxon>Bacteria</taxon>
        <taxon>Pseudomonadati</taxon>
        <taxon>Myxococcota</taxon>
        <taxon>Polyangia</taxon>
        <taxon>Nannocystales</taxon>
        <taxon>Nannocystaceae</taxon>
        <taxon>Enhygromyxa</taxon>
    </lineage>
</organism>
<evidence type="ECO:0000313" key="3">
    <source>
        <dbReference type="Proteomes" id="UP000238823"/>
    </source>
</evidence>
<gene>
    <name evidence="2" type="ORF">ENSA7_52060</name>
</gene>
<feature type="compositionally biased region" description="Low complexity" evidence="1">
    <location>
        <begin position="119"/>
        <end position="136"/>
    </location>
</feature>
<accession>A0A2S9YFP1</accession>
<reference evidence="2 3" key="1">
    <citation type="submission" date="2018-03" db="EMBL/GenBank/DDBJ databases">
        <title>Draft Genome Sequences of the Obligatory Marine Myxobacteria Enhygromyxa salina SWB007.</title>
        <authorList>
            <person name="Poehlein A."/>
            <person name="Moghaddam J.A."/>
            <person name="Harms H."/>
            <person name="Alanjari M."/>
            <person name="Koenig G.M."/>
            <person name="Daniel R."/>
            <person name="Schaeberle T.F."/>
        </authorList>
    </citation>
    <scope>NUCLEOTIDE SEQUENCE [LARGE SCALE GENOMIC DNA]</scope>
    <source>
        <strain evidence="2 3">SWB007</strain>
    </source>
</reference>
<dbReference type="AlphaFoldDB" id="A0A2S9YFP1"/>